<accession>A0A840UT47</accession>
<dbReference type="Proteomes" id="UP000559117">
    <property type="component" value="Unassembled WGS sequence"/>
</dbReference>
<dbReference type="EMBL" id="JACHFH010000042">
    <property type="protein sequence ID" value="MBB5337312.1"/>
    <property type="molecule type" value="Genomic_DNA"/>
</dbReference>
<keyword evidence="2" id="KW-1185">Reference proteome</keyword>
<gene>
    <name evidence="1" type="ORF">HNR32_002473</name>
</gene>
<reference evidence="1 2" key="1">
    <citation type="submission" date="2020-08" db="EMBL/GenBank/DDBJ databases">
        <title>Genomic Encyclopedia of Type Strains, Phase IV (KMG-IV): sequencing the most valuable type-strain genomes for metagenomic binning, comparative biology and taxonomic classification.</title>
        <authorList>
            <person name="Goeker M."/>
        </authorList>
    </citation>
    <scope>NUCLEOTIDE SEQUENCE [LARGE SCALE GENOMIC DNA]</scope>
    <source>
        <strain evidence="1 2">DSM 24661</strain>
    </source>
</reference>
<dbReference type="RefSeq" id="WP_260162756.1">
    <property type="nucleotide sequence ID" value="NZ_JACHFH010000042.1"/>
</dbReference>
<proteinExistence type="predicted"/>
<dbReference type="AlphaFoldDB" id="A0A840UT47"/>
<protein>
    <submittedName>
        <fullName evidence="1">Uncharacterized protein</fullName>
    </submittedName>
</protein>
<evidence type="ECO:0000313" key="1">
    <source>
        <dbReference type="EMBL" id="MBB5337312.1"/>
    </source>
</evidence>
<comment type="caution">
    <text evidence="1">The sequence shown here is derived from an EMBL/GenBank/DDBJ whole genome shotgun (WGS) entry which is preliminary data.</text>
</comment>
<organism evidence="1 2">
    <name type="scientific">Pectinatus brassicae</name>
    <dbReference type="NCBI Taxonomy" id="862415"/>
    <lineage>
        <taxon>Bacteria</taxon>
        <taxon>Bacillati</taxon>
        <taxon>Bacillota</taxon>
        <taxon>Negativicutes</taxon>
        <taxon>Selenomonadales</taxon>
        <taxon>Selenomonadaceae</taxon>
        <taxon>Pectinatus</taxon>
    </lineage>
</organism>
<name>A0A840UT47_9FIRM</name>
<evidence type="ECO:0000313" key="2">
    <source>
        <dbReference type="Proteomes" id="UP000559117"/>
    </source>
</evidence>
<sequence length="41" mass="5033">MADKNSNKKYIKEQILQIIAEFPKAWHKNARHFYEWAQQID</sequence>